<reference evidence="1" key="1">
    <citation type="journal article" date="2017" name="Appl. Environ. Microbiol.">
        <title>Molecular characterization of an Endozoicomonas-like organism causing infection in king scallop Pecten maximus L.</title>
        <authorList>
            <person name="Cano I."/>
            <person name="van Aerle R."/>
            <person name="Ross S."/>
            <person name="Verner-Jeffreys D.W."/>
            <person name="Paley R.K."/>
            <person name="Rimmer G."/>
            <person name="Ryder D."/>
            <person name="Hooper P."/>
            <person name="Stone D."/>
            <person name="Feist S.W."/>
        </authorList>
    </citation>
    <scope>NUCLEOTIDE SEQUENCE</scope>
</reference>
<name>A0A2H9T344_9ZZZZ</name>
<protein>
    <submittedName>
        <fullName evidence="1">Uncharacterized protein</fullName>
    </submittedName>
</protein>
<evidence type="ECO:0000313" key="1">
    <source>
        <dbReference type="EMBL" id="PJE77655.1"/>
    </source>
</evidence>
<gene>
    <name evidence="1" type="ORF">CI610_03416</name>
</gene>
<dbReference type="AlphaFoldDB" id="A0A2H9T344"/>
<proteinExistence type="predicted"/>
<organism evidence="1">
    <name type="scientific">invertebrate metagenome</name>
    <dbReference type="NCBI Taxonomy" id="1711999"/>
    <lineage>
        <taxon>unclassified sequences</taxon>
        <taxon>metagenomes</taxon>
        <taxon>organismal metagenomes</taxon>
    </lineage>
</organism>
<sequence>MLADTFYRITGTLLILVLFSTSSSLGFSMETEGNVHRTDRQERVSPKILAVIKEVYPNETEERYMAFYRLLSDKYRITKTNDPDLVGNFNRHIYFHLIANIMMRNKRKQGYFIDRDEPNDEDIDYVEHQSMDDINTLLTKYPYQNDVNIESLVQQRIGTSTPDGFCIFRGGGAYEIERARLIQMQKYRETNTARGGAVFGNGLYVTGIIDTAKRYASTNLMPYSLTVFSHYPDHDYAFKGMLLSIKLKKGTLIVNQKDLPFEGNQISGSDRIKLPLIIPYYPSVFVHRQSGMSDIYSIKIGRIEDLRCIESITVYNLSMAYKLHIPFTRTEIQTHNLAKKEYVHNGAYQPDFFCCHGATVYDECRPESLTLPVCSYRLPGHGHQNAEYIFYTFIGETGYEVRSTVYASDKDRTQLMEFHIQYWNPQRG</sequence>
<dbReference type="EMBL" id="NSIT01000442">
    <property type="protein sequence ID" value="PJE77655.1"/>
    <property type="molecule type" value="Genomic_DNA"/>
</dbReference>
<accession>A0A2H9T344</accession>
<comment type="caution">
    <text evidence="1">The sequence shown here is derived from an EMBL/GenBank/DDBJ whole genome shotgun (WGS) entry which is preliminary data.</text>
</comment>